<dbReference type="EMBL" id="FOAT01000001">
    <property type="protein sequence ID" value="SEK27253.1"/>
    <property type="molecule type" value="Genomic_DNA"/>
</dbReference>
<name>A0A1H7FMC3_RUMAL</name>
<comment type="subcellular location">
    <subcellularLocation>
        <location evidence="2">Cell membrane</location>
        <topology evidence="2">Multi-pass membrane protein</topology>
    </subcellularLocation>
</comment>
<feature type="transmembrane region" description="Helical" evidence="3">
    <location>
        <begin position="126"/>
        <end position="145"/>
    </location>
</feature>
<dbReference type="GO" id="GO:0005886">
    <property type="term" value="C:plasma membrane"/>
    <property type="evidence" value="ECO:0007669"/>
    <property type="project" value="UniProtKB-SubCell"/>
</dbReference>
<feature type="transmembrane region" description="Helical" evidence="3">
    <location>
        <begin position="92"/>
        <end position="114"/>
    </location>
</feature>
<keyword evidence="3" id="KW-0812">Transmembrane</keyword>
<dbReference type="PANTHER" id="PTHR34295">
    <property type="entry name" value="BIOTIN TRANSPORTER BIOY"/>
    <property type="match status" value="1"/>
</dbReference>
<dbReference type="PIRSF" id="PIRSF016661">
    <property type="entry name" value="BioY"/>
    <property type="match status" value="1"/>
</dbReference>
<dbReference type="RefSeq" id="WP_074828736.1">
    <property type="nucleotide sequence ID" value="NZ_FOAT01000001.1"/>
</dbReference>
<dbReference type="PANTHER" id="PTHR34295:SF1">
    <property type="entry name" value="BIOTIN TRANSPORTER BIOY"/>
    <property type="match status" value="1"/>
</dbReference>
<dbReference type="Gene3D" id="1.10.1760.20">
    <property type="match status" value="1"/>
</dbReference>
<accession>A0A1H7FMC3</accession>
<feature type="transmembrane region" description="Helical" evidence="3">
    <location>
        <begin position="22"/>
        <end position="44"/>
    </location>
</feature>
<keyword evidence="2" id="KW-0813">Transport</keyword>
<evidence type="ECO:0000256" key="2">
    <source>
        <dbReference type="PIRNR" id="PIRNR016661"/>
    </source>
</evidence>
<evidence type="ECO:0000256" key="3">
    <source>
        <dbReference type="SAM" id="Phobius"/>
    </source>
</evidence>
<evidence type="ECO:0000313" key="4">
    <source>
        <dbReference type="EMBL" id="SEK27253.1"/>
    </source>
</evidence>
<protein>
    <recommendedName>
        <fullName evidence="2">Biotin transporter</fullName>
    </recommendedName>
</protein>
<evidence type="ECO:0000256" key="1">
    <source>
        <dbReference type="ARBA" id="ARBA00010692"/>
    </source>
</evidence>
<evidence type="ECO:0000313" key="5">
    <source>
        <dbReference type="Proteomes" id="UP000186015"/>
    </source>
</evidence>
<dbReference type="AlphaFoldDB" id="A0A1H7FMC3"/>
<keyword evidence="2" id="KW-1003">Cell membrane</keyword>
<dbReference type="GO" id="GO:0015225">
    <property type="term" value="F:biotin transmembrane transporter activity"/>
    <property type="evidence" value="ECO:0007669"/>
    <property type="project" value="UniProtKB-UniRule"/>
</dbReference>
<organism evidence="4 5">
    <name type="scientific">Ruminococcus albus</name>
    <dbReference type="NCBI Taxonomy" id="1264"/>
    <lineage>
        <taxon>Bacteria</taxon>
        <taxon>Bacillati</taxon>
        <taxon>Bacillota</taxon>
        <taxon>Clostridia</taxon>
        <taxon>Eubacteriales</taxon>
        <taxon>Oscillospiraceae</taxon>
        <taxon>Ruminococcus</taxon>
    </lineage>
</organism>
<proteinExistence type="inferred from homology"/>
<comment type="similarity">
    <text evidence="1 2">Belongs to the BioY family.</text>
</comment>
<dbReference type="Proteomes" id="UP000186015">
    <property type="component" value="Unassembled WGS sequence"/>
</dbReference>
<dbReference type="Pfam" id="PF02632">
    <property type="entry name" value="BioY"/>
    <property type="match status" value="1"/>
</dbReference>
<sequence>MITQTATPTTHESKQLLTVKDMALTAMFAVLIAVCSWISIPTAVPFTMQTFAVFCAVSMLGGKRGFFAVLVYILLGAVGIPVFSGFKGGLGVLLGATGGYIIGFLVIPALCLLTEKLFGKKLIVEILSMIVGLTLCYAFGTAWFIKVYTDTKGDMTLANALKFCVLPFILWDMLKLALAIVLSTAVKKRVRI</sequence>
<keyword evidence="2 3" id="KW-0472">Membrane</keyword>
<feature type="transmembrane region" description="Helical" evidence="3">
    <location>
        <begin position="165"/>
        <end position="186"/>
    </location>
</feature>
<dbReference type="InterPro" id="IPR003784">
    <property type="entry name" value="BioY"/>
</dbReference>
<keyword evidence="3" id="KW-1133">Transmembrane helix</keyword>
<gene>
    <name evidence="4" type="ORF">SAMN05216469_101332</name>
</gene>
<reference evidence="4 5" key="1">
    <citation type="submission" date="2016-10" db="EMBL/GenBank/DDBJ databases">
        <authorList>
            <person name="de Groot N.N."/>
        </authorList>
    </citation>
    <scope>NUCLEOTIDE SEQUENCE [LARGE SCALE GENOMIC DNA]</scope>
    <source>
        <strain evidence="4 5">KH2T6</strain>
    </source>
</reference>
<feature type="transmembrane region" description="Helical" evidence="3">
    <location>
        <begin position="65"/>
        <end position="86"/>
    </location>
</feature>